<name>A0AAW1SI92_9CHLO</name>
<dbReference type="Pfam" id="PF05834">
    <property type="entry name" value="Lycopene_cycl"/>
    <property type="match status" value="1"/>
</dbReference>
<dbReference type="NCBIfam" id="TIGR01790">
    <property type="entry name" value="carotene-cycl"/>
    <property type="match status" value="1"/>
</dbReference>
<dbReference type="GO" id="GO:0016117">
    <property type="term" value="P:carotenoid biosynthetic process"/>
    <property type="evidence" value="ECO:0007669"/>
    <property type="project" value="UniProtKB-KW"/>
</dbReference>
<comment type="pathway">
    <text evidence="6">Carotenoid biosynthesis; beta-zeacarotene biosynthesis.</text>
</comment>
<evidence type="ECO:0000313" key="7">
    <source>
        <dbReference type="EMBL" id="KAK9845376.1"/>
    </source>
</evidence>
<evidence type="ECO:0000256" key="6">
    <source>
        <dbReference type="ARBA" id="ARBA00037906"/>
    </source>
</evidence>
<keyword evidence="4" id="KW-0125">Carotenoid biosynthesis</keyword>
<proteinExistence type="inferred from homology"/>
<evidence type="ECO:0000256" key="5">
    <source>
        <dbReference type="ARBA" id="ARBA00023027"/>
    </source>
</evidence>
<protein>
    <recommendedName>
        <fullName evidence="3">lycopene beta-cyclase</fullName>
        <ecNumber evidence="3">5.5.1.19</ecNumber>
    </recommendedName>
</protein>
<dbReference type="Proteomes" id="UP001445335">
    <property type="component" value="Unassembled WGS sequence"/>
</dbReference>
<comment type="caution">
    <text evidence="7">The sequence shown here is derived from an EMBL/GenBank/DDBJ whole genome shotgun (WGS) entry which is preliminary data.</text>
</comment>
<dbReference type="PANTHER" id="PTHR39757">
    <property type="match status" value="1"/>
</dbReference>
<dbReference type="InterPro" id="IPR036188">
    <property type="entry name" value="FAD/NAD-bd_sf"/>
</dbReference>
<dbReference type="GO" id="GO:0016860">
    <property type="term" value="F:intramolecular oxidoreductase activity"/>
    <property type="evidence" value="ECO:0007669"/>
    <property type="project" value="UniProtKB-ARBA"/>
</dbReference>
<dbReference type="PANTHER" id="PTHR39757:SF5">
    <property type="entry name" value="OS02G0190600 PROTEIN"/>
    <property type="match status" value="1"/>
</dbReference>
<keyword evidence="8" id="KW-1185">Reference proteome</keyword>
<evidence type="ECO:0000256" key="1">
    <source>
        <dbReference type="ARBA" id="ARBA00005089"/>
    </source>
</evidence>
<evidence type="ECO:0000256" key="4">
    <source>
        <dbReference type="ARBA" id="ARBA00022746"/>
    </source>
</evidence>
<comment type="similarity">
    <text evidence="2">Belongs to the lycopene cyclase family.</text>
</comment>
<dbReference type="EMBL" id="JALJOU010000003">
    <property type="protein sequence ID" value="KAK9845376.1"/>
    <property type="molecule type" value="Genomic_DNA"/>
</dbReference>
<dbReference type="EC" id="5.5.1.19" evidence="3"/>
<dbReference type="InterPro" id="IPR010108">
    <property type="entry name" value="Lycopene_cyclase_b/e"/>
</dbReference>
<reference evidence="7 8" key="1">
    <citation type="journal article" date="2024" name="Nat. Commun.">
        <title>Phylogenomics reveals the evolutionary origins of lichenization in chlorophyte algae.</title>
        <authorList>
            <person name="Puginier C."/>
            <person name="Libourel C."/>
            <person name="Otte J."/>
            <person name="Skaloud P."/>
            <person name="Haon M."/>
            <person name="Grisel S."/>
            <person name="Petersen M."/>
            <person name="Berrin J.G."/>
            <person name="Delaux P.M."/>
            <person name="Dal Grande F."/>
            <person name="Keller J."/>
        </authorList>
    </citation>
    <scope>NUCLEOTIDE SEQUENCE [LARGE SCALE GENOMIC DNA]</scope>
    <source>
        <strain evidence="7 8">SAG 245.80</strain>
    </source>
</reference>
<evidence type="ECO:0000313" key="8">
    <source>
        <dbReference type="Proteomes" id="UP001445335"/>
    </source>
</evidence>
<evidence type="ECO:0000256" key="3">
    <source>
        <dbReference type="ARBA" id="ARBA00012242"/>
    </source>
</evidence>
<evidence type="ECO:0000256" key="2">
    <source>
        <dbReference type="ARBA" id="ARBA00006599"/>
    </source>
</evidence>
<keyword evidence="5" id="KW-0520">NAD</keyword>
<gene>
    <name evidence="7" type="ORF">WJX81_004833</name>
</gene>
<dbReference type="AlphaFoldDB" id="A0AAW1SI92"/>
<dbReference type="SUPFAM" id="SSF51905">
    <property type="entry name" value="FAD/NAD(P)-binding domain"/>
    <property type="match status" value="1"/>
</dbReference>
<accession>A0AAW1SI92</accession>
<sequence length="460" mass="50311">MTGLELPQYDASLGPVELVVAGAGPSGLAVADRVSQAGFRVCVVDPAPLAAWPNNYGVWADEFEAMGLEDCLEVVWPQAQVHLDNNERFGSRYLRRPYGKVDRARLKRRLLERCIAQGVVFQESKVEGVVHGSGASELCCADGVRVPAAMVLDATGHSRKLVQFDAPFDPGYQGAYGILVEVERHPFPLDTMLFMDWRDDFTASDPQMQAANRALPTFLYAMPFSPTRMFLEETSLVARPALGFPELRARLRARLAHLGVVVTAVEEEEYCLIPMGGVLPRLPQRVLGIGGTAGMVHPSTGYMVSRMLGAAPVLADAVVEQLCRGRDAAANAHRPLGAASEAEAEALSAAVWHAIWPVERLRQRAFFTFGMDVLLKLDLAETREFFAAFFALSDFHWQGFLSTRLTFPELIGFGLSLFVKSSNTARLNLLRKGLPGLLVMLAGLTRTIGYQPKGLPPSRS</sequence>
<comment type="pathway">
    <text evidence="1">Carotenoid biosynthesis; beta-carotene biosynthesis.</text>
</comment>
<dbReference type="Gene3D" id="3.50.50.60">
    <property type="entry name" value="FAD/NAD(P)-binding domain"/>
    <property type="match status" value="1"/>
</dbReference>
<dbReference type="GO" id="GO:0016705">
    <property type="term" value="F:oxidoreductase activity, acting on paired donors, with incorporation or reduction of molecular oxygen"/>
    <property type="evidence" value="ECO:0007669"/>
    <property type="project" value="InterPro"/>
</dbReference>
<organism evidence="7 8">
    <name type="scientific">Elliptochloris bilobata</name>
    <dbReference type="NCBI Taxonomy" id="381761"/>
    <lineage>
        <taxon>Eukaryota</taxon>
        <taxon>Viridiplantae</taxon>
        <taxon>Chlorophyta</taxon>
        <taxon>core chlorophytes</taxon>
        <taxon>Trebouxiophyceae</taxon>
        <taxon>Trebouxiophyceae incertae sedis</taxon>
        <taxon>Elliptochloris clade</taxon>
        <taxon>Elliptochloris</taxon>
    </lineage>
</organism>